<comment type="caution">
    <text evidence="2">The sequence shown here is derived from an EMBL/GenBank/DDBJ whole genome shotgun (WGS) entry which is preliminary data.</text>
</comment>
<organism evidence="2 3">
    <name type="scientific">Desulfuribacillus stibiiarsenatis</name>
    <dbReference type="NCBI Taxonomy" id="1390249"/>
    <lineage>
        <taxon>Bacteria</taxon>
        <taxon>Bacillati</taxon>
        <taxon>Bacillota</taxon>
        <taxon>Desulfuribacillia</taxon>
        <taxon>Desulfuribacillales</taxon>
        <taxon>Desulfuribacillaceae</taxon>
        <taxon>Desulfuribacillus</taxon>
    </lineage>
</organism>
<dbReference type="OrthoDB" id="67788at2"/>
<dbReference type="InterPro" id="IPR003615">
    <property type="entry name" value="HNH_nuc"/>
</dbReference>
<gene>
    <name evidence="2" type="ORF">BHU72_01940</name>
</gene>
<dbReference type="InterPro" id="IPR011396">
    <property type="entry name" value="PT_DNA_restrict"/>
</dbReference>
<dbReference type="STRING" id="1390249.BHU72_01940"/>
<accession>A0A1E5L6D0</accession>
<dbReference type="InterPro" id="IPR058813">
    <property type="entry name" value="DNA-SBD_ScoMcrA"/>
</dbReference>
<evidence type="ECO:0000313" key="3">
    <source>
        <dbReference type="Proteomes" id="UP000095255"/>
    </source>
</evidence>
<dbReference type="Pfam" id="PF13391">
    <property type="entry name" value="HNH_2"/>
    <property type="match status" value="1"/>
</dbReference>
<keyword evidence="3" id="KW-1185">Reference proteome</keyword>
<sequence>MGVFNNFLNQIDFLKVNILDGKPAFKKPLLLLLLISRLEQGILNQNKILFQDIEEELSDLIVNFGGRNYKSGPKPNQPFQYLNSSEFWNLHLANGEPVSSQYDLPLKLLCDKNSFATLDGDVYKLLQSSAASRAKVAHFILEKWWTDTIQQELVEVLKIPMLSVSTPQKPRNRDFTEHVLANYRYKCAICGFQASFNKTNFGIDGAHIKWFSQDGPDTLDNGLALCKIHHWAFDKGVISINSSDYKLQVSSRFVGRDQNSIDIIEKMNGRDLLPYKEVAPSNDFIEWHSKYIFLG</sequence>
<proteinExistence type="predicted"/>
<name>A0A1E5L6D0_9FIRM</name>
<dbReference type="PIRSF" id="PIRSF030850">
    <property type="entry name" value="UCP030850"/>
    <property type="match status" value="1"/>
</dbReference>
<reference evidence="2 3" key="1">
    <citation type="submission" date="2016-09" db="EMBL/GenBank/DDBJ databases">
        <title>Desulfuribacillus arsenicus sp. nov., an obligately anaerobic, dissimilatory arsenic- and antimonate-reducing bacterium isolated from anoxic sediments.</title>
        <authorList>
            <person name="Abin C.A."/>
            <person name="Hollibaugh J.T."/>
        </authorList>
    </citation>
    <scope>NUCLEOTIDE SEQUENCE [LARGE SCALE GENOMIC DNA]</scope>
    <source>
        <strain evidence="2 3">MLFW-2</strain>
    </source>
</reference>
<dbReference type="Proteomes" id="UP000095255">
    <property type="component" value="Unassembled WGS sequence"/>
</dbReference>
<dbReference type="RefSeq" id="WP_069701668.1">
    <property type="nucleotide sequence ID" value="NZ_MJAT01000012.1"/>
</dbReference>
<feature type="domain" description="HNH nuclease" evidence="1">
    <location>
        <begin position="174"/>
        <end position="231"/>
    </location>
</feature>
<evidence type="ECO:0000313" key="2">
    <source>
        <dbReference type="EMBL" id="OEH85584.1"/>
    </source>
</evidence>
<dbReference type="EMBL" id="MJAT01000012">
    <property type="protein sequence ID" value="OEH85584.1"/>
    <property type="molecule type" value="Genomic_DNA"/>
</dbReference>
<dbReference type="AlphaFoldDB" id="A0A1E5L6D0"/>
<evidence type="ECO:0000259" key="1">
    <source>
        <dbReference type="SMART" id="SM00507"/>
    </source>
</evidence>
<dbReference type="Gene3D" id="1.10.30.50">
    <property type="match status" value="1"/>
</dbReference>
<dbReference type="SMART" id="SM00507">
    <property type="entry name" value="HNHc"/>
    <property type="match status" value="1"/>
</dbReference>
<dbReference type="CDD" id="cd00085">
    <property type="entry name" value="HNHc"/>
    <property type="match status" value="1"/>
</dbReference>
<dbReference type="Pfam" id="PF26340">
    <property type="entry name" value="DNA-SBD_ScoMcrA"/>
    <property type="match status" value="1"/>
</dbReference>
<dbReference type="NCBIfam" id="NF045808">
    <property type="entry name" value="PT-DNA_restrict"/>
    <property type="match status" value="1"/>
</dbReference>
<protein>
    <recommendedName>
        <fullName evidence="1">HNH nuclease domain-containing protein</fullName>
    </recommendedName>
</protein>